<evidence type="ECO:0000313" key="12">
    <source>
        <dbReference type="Proteomes" id="UP000244722"/>
    </source>
</evidence>
<dbReference type="InterPro" id="IPR008928">
    <property type="entry name" value="6-hairpin_glycosidase_sf"/>
</dbReference>
<evidence type="ECO:0000313" key="11">
    <source>
        <dbReference type="EMBL" id="PUU74983.1"/>
    </source>
</evidence>
<feature type="domain" description="GH15-like" evidence="10">
    <location>
        <begin position="77"/>
        <end position="511"/>
    </location>
</feature>
<dbReference type="InterPro" id="IPR012341">
    <property type="entry name" value="6hp_glycosidase-like_sf"/>
</dbReference>
<dbReference type="OrthoDB" id="6123450at2759"/>
<dbReference type="STRING" id="42251.A0A2T6ZHM2"/>
<keyword evidence="4" id="KW-0378">Hydrolase</keyword>
<name>A0A2T6ZHM2_TUBBO</name>
<sequence>MVFLKPILIPVAALVYCSGFTSAYVAAKYPPDSRQLIFSNGDPLPYENDATTWHTTSAQPVKNLEDWIDLEQDLAFKYLLDNIAPNGINTEGSSDGTVIASPSKAYPNYFYQWVRDAAITIQGVIDEYGKSGDLALRDIVDSYANLQGNIQGTFNPSGGFATGGLGEPKFMVDGTPFTGSWARPQRDGPALRALTLINFIRAVNQTHPELVTSQWIGKLYDPDLAAKSIIKSDLEYVSHYWNAIGFDLWEEIEDLHFFTALVQHKALVQGRDLALSLDDYGAASWYDSQQAALKGFIETEFWDGRNGHLKAYQHTPYRSGLDCSIMLGSIHGGQSDLYPPWSGKVLASTQMFINQMQMLHPINKQRPPHYPEDERLRGVGLGRYTEDIYDGVGTSEGNPWFLCTSSASEIFYTAIAHFIDEGEFYITHINRLFFNRLHPTGRAKLGRVRSGDPDFRNYLQAMFTYADSFLNVIRYHAKPDGRLSEQFDKYDGFQRGAHDLTWSYGSFLMAADKRQTARKKLFGSQY</sequence>
<dbReference type="SUPFAM" id="SSF48208">
    <property type="entry name" value="Six-hairpin glycosidases"/>
    <property type="match status" value="1"/>
</dbReference>
<protein>
    <recommendedName>
        <fullName evidence="3">glucan 1,4-alpha-glucosidase</fullName>
        <ecNumber evidence="3">3.2.1.3</ecNumber>
    </recommendedName>
    <alternativeName>
        <fullName evidence="9">1,4-alpha-D-glucan glucohydrolase</fullName>
    </alternativeName>
    <alternativeName>
        <fullName evidence="8">Glucan 1,4-alpha-glucosidase</fullName>
    </alternativeName>
</protein>
<comment type="catalytic activity">
    <reaction evidence="1">
        <text>Hydrolysis of terminal (1-&gt;4)-linked alpha-D-glucose residues successively from non-reducing ends of the chains with release of beta-D-glucose.</text>
        <dbReference type="EC" id="3.2.1.3"/>
    </reaction>
</comment>
<comment type="caution">
    <text evidence="11">The sequence shown here is derived from an EMBL/GenBank/DDBJ whole genome shotgun (WGS) entry which is preliminary data.</text>
</comment>
<dbReference type="Pfam" id="PF00723">
    <property type="entry name" value="Glyco_hydro_15"/>
    <property type="match status" value="1"/>
</dbReference>
<dbReference type="GO" id="GO:0004339">
    <property type="term" value="F:glucan 1,4-alpha-glucosidase activity"/>
    <property type="evidence" value="ECO:0007669"/>
    <property type="project" value="UniProtKB-EC"/>
</dbReference>
<proteinExistence type="inferred from homology"/>
<gene>
    <name evidence="11" type="ORF">B9Z19DRAFT_996686</name>
</gene>
<dbReference type="EMBL" id="NESQ01000257">
    <property type="protein sequence ID" value="PUU74983.1"/>
    <property type="molecule type" value="Genomic_DNA"/>
</dbReference>
<comment type="similarity">
    <text evidence="2">Belongs to the glycosyl hydrolase 15 family.</text>
</comment>
<evidence type="ECO:0000256" key="6">
    <source>
        <dbReference type="ARBA" id="ARBA00023295"/>
    </source>
</evidence>
<evidence type="ECO:0000256" key="2">
    <source>
        <dbReference type="ARBA" id="ARBA00006188"/>
    </source>
</evidence>
<reference evidence="11 12" key="1">
    <citation type="submission" date="2017-04" db="EMBL/GenBank/DDBJ databases">
        <title>Draft genome sequence of Tuber borchii Vittad., a whitish edible truffle.</title>
        <authorList>
            <consortium name="DOE Joint Genome Institute"/>
            <person name="Murat C."/>
            <person name="Kuo A."/>
            <person name="Barry K.W."/>
            <person name="Clum A."/>
            <person name="Dockter R.B."/>
            <person name="Fauchery L."/>
            <person name="Iotti M."/>
            <person name="Kohler A."/>
            <person name="Labutti K."/>
            <person name="Lindquist E.A."/>
            <person name="Lipzen A."/>
            <person name="Ohm R.A."/>
            <person name="Wang M."/>
            <person name="Grigoriev I.V."/>
            <person name="Zambonelli A."/>
            <person name="Martin F.M."/>
        </authorList>
    </citation>
    <scope>NUCLEOTIDE SEQUENCE [LARGE SCALE GENOMIC DNA]</scope>
    <source>
        <strain evidence="11 12">Tbo3840</strain>
    </source>
</reference>
<evidence type="ECO:0000256" key="9">
    <source>
        <dbReference type="ARBA" id="ARBA00033473"/>
    </source>
</evidence>
<evidence type="ECO:0000256" key="8">
    <source>
        <dbReference type="ARBA" id="ARBA00033442"/>
    </source>
</evidence>
<dbReference type="InterPro" id="IPR000165">
    <property type="entry name" value="Glucoamylase"/>
</dbReference>
<dbReference type="EC" id="3.2.1.3" evidence="3"/>
<keyword evidence="6 11" id="KW-0326">Glycosidase</keyword>
<dbReference type="AlphaFoldDB" id="A0A2T6ZHM2"/>
<dbReference type="GO" id="GO:0000272">
    <property type="term" value="P:polysaccharide catabolic process"/>
    <property type="evidence" value="ECO:0007669"/>
    <property type="project" value="UniProtKB-KW"/>
</dbReference>
<evidence type="ECO:0000259" key="10">
    <source>
        <dbReference type="Pfam" id="PF00723"/>
    </source>
</evidence>
<organism evidence="11 12">
    <name type="scientific">Tuber borchii</name>
    <name type="common">White truffle</name>
    <dbReference type="NCBI Taxonomy" id="42251"/>
    <lineage>
        <taxon>Eukaryota</taxon>
        <taxon>Fungi</taxon>
        <taxon>Dikarya</taxon>
        <taxon>Ascomycota</taxon>
        <taxon>Pezizomycotina</taxon>
        <taxon>Pezizomycetes</taxon>
        <taxon>Pezizales</taxon>
        <taxon>Tuberaceae</taxon>
        <taxon>Tuber</taxon>
    </lineage>
</organism>
<evidence type="ECO:0000256" key="7">
    <source>
        <dbReference type="ARBA" id="ARBA00023326"/>
    </source>
</evidence>
<keyword evidence="12" id="KW-1185">Reference proteome</keyword>
<accession>A0A2T6ZHM2</accession>
<dbReference type="InterPro" id="IPR011613">
    <property type="entry name" value="GH15-like"/>
</dbReference>
<dbReference type="PANTHER" id="PTHR31616:SF9">
    <property type="entry name" value="GLUCOAMYLASE, INTRACELLULAR SPORULATION-SPECIFIC"/>
    <property type="match status" value="1"/>
</dbReference>
<dbReference type="PANTHER" id="PTHR31616">
    <property type="entry name" value="TREHALASE"/>
    <property type="match status" value="1"/>
</dbReference>
<evidence type="ECO:0000256" key="5">
    <source>
        <dbReference type="ARBA" id="ARBA00023277"/>
    </source>
</evidence>
<evidence type="ECO:0000256" key="1">
    <source>
        <dbReference type="ARBA" id="ARBA00001863"/>
    </source>
</evidence>
<dbReference type="Gene3D" id="1.50.10.10">
    <property type="match status" value="1"/>
</dbReference>
<evidence type="ECO:0000256" key="3">
    <source>
        <dbReference type="ARBA" id="ARBA00012593"/>
    </source>
</evidence>
<dbReference type="PRINTS" id="PR00736">
    <property type="entry name" value="GLHYDRLASE15"/>
</dbReference>
<evidence type="ECO:0000256" key="4">
    <source>
        <dbReference type="ARBA" id="ARBA00022801"/>
    </source>
</evidence>
<keyword evidence="7" id="KW-0624">Polysaccharide degradation</keyword>
<dbReference type="GO" id="GO:0000324">
    <property type="term" value="C:fungal-type vacuole"/>
    <property type="evidence" value="ECO:0007669"/>
    <property type="project" value="TreeGrafter"/>
</dbReference>
<keyword evidence="5" id="KW-0119">Carbohydrate metabolism</keyword>
<dbReference type="Proteomes" id="UP000244722">
    <property type="component" value="Unassembled WGS sequence"/>
</dbReference>